<keyword evidence="2" id="KW-1133">Transmembrane helix</keyword>
<evidence type="ECO:0000313" key="4">
    <source>
        <dbReference type="Proteomes" id="UP000638648"/>
    </source>
</evidence>
<organism evidence="3 4">
    <name type="scientific">Actinopolymorpha pittospori</name>
    <dbReference type="NCBI Taxonomy" id="648752"/>
    <lineage>
        <taxon>Bacteria</taxon>
        <taxon>Bacillati</taxon>
        <taxon>Actinomycetota</taxon>
        <taxon>Actinomycetes</taxon>
        <taxon>Propionibacteriales</taxon>
        <taxon>Actinopolymorphaceae</taxon>
        <taxon>Actinopolymorpha</taxon>
    </lineage>
</organism>
<name>A0A927MV36_9ACTN</name>
<feature type="transmembrane region" description="Helical" evidence="2">
    <location>
        <begin position="55"/>
        <end position="73"/>
    </location>
</feature>
<keyword evidence="2" id="KW-0472">Membrane</keyword>
<dbReference type="Proteomes" id="UP000638648">
    <property type="component" value="Unassembled WGS sequence"/>
</dbReference>
<feature type="region of interest" description="Disordered" evidence="1">
    <location>
        <begin position="180"/>
        <end position="200"/>
    </location>
</feature>
<dbReference type="EMBL" id="JADBEM010000001">
    <property type="protein sequence ID" value="MBE1607431.1"/>
    <property type="molecule type" value="Genomic_DNA"/>
</dbReference>
<dbReference type="AlphaFoldDB" id="A0A927MV36"/>
<evidence type="ECO:0000313" key="3">
    <source>
        <dbReference type="EMBL" id="MBE1607431.1"/>
    </source>
</evidence>
<evidence type="ECO:0000256" key="2">
    <source>
        <dbReference type="SAM" id="Phobius"/>
    </source>
</evidence>
<dbReference type="RefSeq" id="WP_192751383.1">
    <property type="nucleotide sequence ID" value="NZ_BAABJL010000197.1"/>
</dbReference>
<comment type="caution">
    <text evidence="3">The sequence shown here is derived from an EMBL/GenBank/DDBJ whole genome shotgun (WGS) entry which is preliminary data.</text>
</comment>
<protein>
    <submittedName>
        <fullName evidence="3">Membrane protein</fullName>
    </submittedName>
</protein>
<sequence>MSPSTYRFLVAVHLIVSVAWLGIVAAKLVLGIAAVSSVATVVAMARFTAMDVLNIAFRPLAVATVVTGVALSLGTKWGLLRHYWVATKLALTVGVIGTAVLLADRLAQAAQAATGTTRGSAGAVAGGDPILDLATAPTTLLLGLSVAHLAMLVLATVLSVYKPWGKTRLGRWPTELPAPRGSLDVGGAERPSRGASSLVP</sequence>
<proteinExistence type="predicted"/>
<gene>
    <name evidence="3" type="ORF">HEB94_004279</name>
</gene>
<reference evidence="3" key="1">
    <citation type="submission" date="2020-10" db="EMBL/GenBank/DDBJ databases">
        <title>Sequencing the genomes of 1000 actinobacteria strains.</title>
        <authorList>
            <person name="Klenk H.-P."/>
        </authorList>
    </citation>
    <scope>NUCLEOTIDE SEQUENCE</scope>
    <source>
        <strain evidence="3">DSM 45354</strain>
    </source>
</reference>
<feature type="transmembrane region" description="Helical" evidence="2">
    <location>
        <begin position="85"/>
        <end position="103"/>
    </location>
</feature>
<keyword evidence="2" id="KW-0812">Transmembrane</keyword>
<accession>A0A927MV36</accession>
<feature type="transmembrane region" description="Helical" evidence="2">
    <location>
        <begin position="140"/>
        <end position="161"/>
    </location>
</feature>
<evidence type="ECO:0000256" key="1">
    <source>
        <dbReference type="SAM" id="MobiDB-lite"/>
    </source>
</evidence>
<keyword evidence="4" id="KW-1185">Reference proteome</keyword>